<dbReference type="Proteomes" id="UP000031518">
    <property type="component" value="Unassembled WGS sequence"/>
</dbReference>
<name>A0A0B6X177_9BACT</name>
<organism evidence="1 2">
    <name type="scientific">Pyrinomonas methylaliphatogenes</name>
    <dbReference type="NCBI Taxonomy" id="454194"/>
    <lineage>
        <taxon>Bacteria</taxon>
        <taxon>Pseudomonadati</taxon>
        <taxon>Acidobacteriota</taxon>
        <taxon>Blastocatellia</taxon>
        <taxon>Blastocatellales</taxon>
        <taxon>Pyrinomonadaceae</taxon>
        <taxon>Pyrinomonas</taxon>
    </lineage>
</organism>
<dbReference type="OrthoDB" id="129321at2"/>
<dbReference type="InterPro" id="IPR043519">
    <property type="entry name" value="NT_sf"/>
</dbReference>
<protein>
    <submittedName>
        <fullName evidence="1">Nucleotidyltransferase family protein</fullName>
    </submittedName>
</protein>
<reference evidence="1 2" key="2">
    <citation type="submission" date="2015-01" db="EMBL/GenBank/DDBJ databases">
        <title>Complete genome sequence of Pyrinomonas methylaliphatogenes type strain K22T.</title>
        <authorList>
            <person name="Lee K.C.Y."/>
            <person name="Power J.F."/>
            <person name="Dunfield P.F."/>
            <person name="Morgan X.C."/>
            <person name="Huttenhower C."/>
            <person name="Stott M.B."/>
        </authorList>
    </citation>
    <scope>NUCLEOTIDE SEQUENCE [LARGE SCALE GENOMIC DNA]</scope>
    <source>
        <strain evidence="1 2">K22</strain>
    </source>
</reference>
<dbReference type="RefSeq" id="WP_041978657.1">
    <property type="nucleotide sequence ID" value="NZ_CBXV010000008.1"/>
</dbReference>
<proteinExistence type="predicted"/>
<accession>A0A0B6X177</accession>
<keyword evidence="1" id="KW-0808">Transferase</keyword>
<sequence length="247" mass="27957">MSARIENILRALIDDLCETHGQNLIAVVLYGSAAVGDHIPQQSDYNLLVVLRRITFDDLRLAQGPVRNWQRLGYSPPVYFTLDELREAADVFPIEFHHMEDARRVLYGVDPFEGVTISDENLRHQTEYELRGKLLQLRRRYISGASSPERLRALMIESLPGVIALLAPALMLSGERKPPVAKRDLIALAAERLALDRAVFDALLALRERGADEIDRAEVEQLFAAYLAQIERLIDFTDRLDESTHDG</sequence>
<dbReference type="AlphaFoldDB" id="A0A0B6X177"/>
<evidence type="ECO:0000313" key="2">
    <source>
        <dbReference type="Proteomes" id="UP000031518"/>
    </source>
</evidence>
<dbReference type="GO" id="GO:0016740">
    <property type="term" value="F:transferase activity"/>
    <property type="evidence" value="ECO:0007669"/>
    <property type="project" value="UniProtKB-KW"/>
</dbReference>
<dbReference type="SUPFAM" id="SSF81301">
    <property type="entry name" value="Nucleotidyltransferase"/>
    <property type="match status" value="1"/>
</dbReference>
<evidence type="ECO:0000313" key="1">
    <source>
        <dbReference type="EMBL" id="CDM67071.1"/>
    </source>
</evidence>
<keyword evidence="2" id="KW-1185">Reference proteome</keyword>
<dbReference type="STRING" id="454194.PYK22_03120"/>
<dbReference type="EMBL" id="CBXV010000008">
    <property type="protein sequence ID" value="CDM67071.1"/>
    <property type="molecule type" value="Genomic_DNA"/>
</dbReference>
<gene>
    <name evidence="1" type="ORF">PYK22_03120</name>
</gene>
<reference evidence="1 2" key="1">
    <citation type="submission" date="2013-12" db="EMBL/GenBank/DDBJ databases">
        <authorList>
            <person name="Stott M."/>
        </authorList>
    </citation>
    <scope>NUCLEOTIDE SEQUENCE [LARGE SCALE GENOMIC DNA]</scope>
    <source>
        <strain evidence="1 2">K22</strain>
    </source>
</reference>
<dbReference type="Gene3D" id="3.30.460.10">
    <property type="entry name" value="Beta Polymerase, domain 2"/>
    <property type="match status" value="1"/>
</dbReference>